<gene>
    <name evidence="2" type="ORF">AAES_02922</name>
</gene>
<dbReference type="Proteomes" id="UP000051836">
    <property type="component" value="Unassembled WGS sequence"/>
</dbReference>
<reference evidence="2 3" key="1">
    <citation type="submission" date="2015-10" db="EMBL/GenBank/DDBJ databases">
        <authorList>
            <person name="Gilbert D.G."/>
        </authorList>
    </citation>
    <scope>NUCLEOTIDE SEQUENCE [LARGE SCALE GENOMIC DNA]</scope>
    <source>
        <strain evidence="2">FVVF132</strain>
    </source>
</reference>
<keyword evidence="3" id="KW-1185">Reference proteome</keyword>
<name>A0A0Q3XBG3_AMAAE</name>
<proteinExistence type="predicted"/>
<organism evidence="2 3">
    <name type="scientific">Amazona aestiva</name>
    <name type="common">Blue-fronted Amazon parrot</name>
    <dbReference type="NCBI Taxonomy" id="12930"/>
    <lineage>
        <taxon>Eukaryota</taxon>
        <taxon>Metazoa</taxon>
        <taxon>Chordata</taxon>
        <taxon>Craniata</taxon>
        <taxon>Vertebrata</taxon>
        <taxon>Euteleostomi</taxon>
        <taxon>Archelosauria</taxon>
        <taxon>Archosauria</taxon>
        <taxon>Dinosauria</taxon>
        <taxon>Saurischia</taxon>
        <taxon>Theropoda</taxon>
        <taxon>Coelurosauria</taxon>
        <taxon>Aves</taxon>
        <taxon>Neognathae</taxon>
        <taxon>Neoaves</taxon>
        <taxon>Telluraves</taxon>
        <taxon>Australaves</taxon>
        <taxon>Psittaciformes</taxon>
        <taxon>Psittacidae</taxon>
        <taxon>Amazona</taxon>
    </lineage>
</organism>
<dbReference type="AlphaFoldDB" id="A0A0Q3XBG3"/>
<accession>A0A0Q3XBG3</accession>
<evidence type="ECO:0000313" key="3">
    <source>
        <dbReference type="Proteomes" id="UP000051836"/>
    </source>
</evidence>
<dbReference type="EMBL" id="LMAW01000048">
    <property type="protein sequence ID" value="KQL60980.1"/>
    <property type="molecule type" value="Genomic_DNA"/>
</dbReference>
<evidence type="ECO:0000313" key="2">
    <source>
        <dbReference type="EMBL" id="KQL60980.1"/>
    </source>
</evidence>
<feature type="region of interest" description="Disordered" evidence="1">
    <location>
        <begin position="71"/>
        <end position="92"/>
    </location>
</feature>
<sequence length="169" mass="18747">MMLPAISSAATAVILGGSSSHPPARLYASRMCVQMFGVLQAALTEERRTVELGITAALKKYCGMQRQQEVDGAAGMQRESRRKTKHDQFTQKKPPLLGWYGAVERQDGVWDGGQISFFRKEKTEKSGELVHYNAKGKQKRKSGGIRDTSFLRVGLKGMPWESDMAEPDP</sequence>
<comment type="caution">
    <text evidence="2">The sequence shown here is derived from an EMBL/GenBank/DDBJ whole genome shotgun (WGS) entry which is preliminary data.</text>
</comment>
<evidence type="ECO:0000256" key="1">
    <source>
        <dbReference type="SAM" id="MobiDB-lite"/>
    </source>
</evidence>
<protein>
    <submittedName>
        <fullName evidence="2">Uncharacterized protein</fullName>
    </submittedName>
</protein>